<protein>
    <recommendedName>
        <fullName evidence="3">Cyclin-like domain-containing protein</fullName>
    </recommendedName>
</protein>
<dbReference type="Pfam" id="PF00382">
    <property type="entry name" value="TFIIB"/>
    <property type="match status" value="2"/>
</dbReference>
<accession>A0A6C0L0J2</accession>
<dbReference type="PRINTS" id="PR00685">
    <property type="entry name" value="TIFACTORIIB"/>
</dbReference>
<dbReference type="PANTHER" id="PTHR11618">
    <property type="entry name" value="TRANSCRIPTION INITIATION FACTOR IIB-RELATED"/>
    <property type="match status" value="1"/>
</dbReference>
<dbReference type="PANTHER" id="PTHR11618:SF13">
    <property type="entry name" value="TRANSCRIPTION INITIATION FACTOR IIB"/>
    <property type="match status" value="1"/>
</dbReference>
<dbReference type="InterPro" id="IPR013763">
    <property type="entry name" value="Cyclin-like_dom"/>
</dbReference>
<evidence type="ECO:0000256" key="1">
    <source>
        <dbReference type="ARBA" id="ARBA00023015"/>
    </source>
</evidence>
<dbReference type="InterPro" id="IPR036915">
    <property type="entry name" value="Cyclin-like_sf"/>
</dbReference>
<evidence type="ECO:0000313" key="4">
    <source>
        <dbReference type="EMBL" id="QHU22294.1"/>
    </source>
</evidence>
<dbReference type="GO" id="GO:0017025">
    <property type="term" value="F:TBP-class protein binding"/>
    <property type="evidence" value="ECO:0007669"/>
    <property type="project" value="InterPro"/>
</dbReference>
<feature type="domain" description="Cyclin-like" evidence="3">
    <location>
        <begin position="260"/>
        <end position="341"/>
    </location>
</feature>
<dbReference type="Gene3D" id="1.10.472.10">
    <property type="entry name" value="Cyclin-like"/>
    <property type="match status" value="1"/>
</dbReference>
<sequence>MSDKKHLKKSVKTKKIKKYKKSNLWKIIDEEEKSPQVEIIYEKDNVIQTNICQSCQHTLYYTQSGFLLCSNDKCGRLYKDMIDFGAEWRYYGAEDNNLSDPTRCGMPINPLLVESSFGCKVMCGKSSSYEMRKIKRYTEWQSMPYKEKSKYDDFQMITLIAKNSGIPKIIIDEAIRYYNKLSEAKTFRGLNRDGILAASIYISFSKNKNPRTPKEIATIFYLDNTSATKGCKNAMNILNDLEMENEEDEQTVMTKTTPCTFIERYCSKLNVNQELTKLCLFIGQNVKQRNLIPENTPHSIAAGIIYYVSLSCNLNISKKDIHQISQISEVTINKCYKKLDNYSQYLIPPTIVEKYNM</sequence>
<dbReference type="GO" id="GO:0097550">
    <property type="term" value="C:transcription preinitiation complex"/>
    <property type="evidence" value="ECO:0007669"/>
    <property type="project" value="TreeGrafter"/>
</dbReference>
<dbReference type="Gene3D" id="1.10.472.170">
    <property type="match status" value="1"/>
</dbReference>
<dbReference type="SMART" id="SM00385">
    <property type="entry name" value="CYCLIN"/>
    <property type="match status" value="1"/>
</dbReference>
<keyword evidence="1" id="KW-0805">Transcription regulation</keyword>
<evidence type="ECO:0000259" key="3">
    <source>
        <dbReference type="SMART" id="SM00385"/>
    </source>
</evidence>
<name>A0A6C0L0J2_9ZZZZ</name>
<dbReference type="InterPro" id="IPR000812">
    <property type="entry name" value="TFIIB"/>
</dbReference>
<dbReference type="GO" id="GO:0016251">
    <property type="term" value="F:RNA polymerase II general transcription initiation factor activity"/>
    <property type="evidence" value="ECO:0007669"/>
    <property type="project" value="TreeGrafter"/>
</dbReference>
<dbReference type="GO" id="GO:0070897">
    <property type="term" value="P:transcription preinitiation complex assembly"/>
    <property type="evidence" value="ECO:0007669"/>
    <property type="project" value="InterPro"/>
</dbReference>
<dbReference type="InterPro" id="IPR013150">
    <property type="entry name" value="TFIIB_cyclin"/>
</dbReference>
<proteinExistence type="predicted"/>
<reference evidence="4" key="1">
    <citation type="journal article" date="2020" name="Nature">
        <title>Giant virus diversity and host interactions through global metagenomics.</title>
        <authorList>
            <person name="Schulz F."/>
            <person name="Roux S."/>
            <person name="Paez-Espino D."/>
            <person name="Jungbluth S."/>
            <person name="Walsh D.A."/>
            <person name="Denef V.J."/>
            <person name="McMahon K.D."/>
            <person name="Konstantinidis K.T."/>
            <person name="Eloe-Fadrosh E.A."/>
            <person name="Kyrpides N.C."/>
            <person name="Woyke T."/>
        </authorList>
    </citation>
    <scope>NUCLEOTIDE SEQUENCE</scope>
    <source>
        <strain evidence="4">GVMAG-S-ERX555907-102</strain>
    </source>
</reference>
<evidence type="ECO:0000256" key="2">
    <source>
        <dbReference type="ARBA" id="ARBA00023163"/>
    </source>
</evidence>
<dbReference type="GO" id="GO:0005634">
    <property type="term" value="C:nucleus"/>
    <property type="evidence" value="ECO:0007669"/>
    <property type="project" value="TreeGrafter"/>
</dbReference>
<keyword evidence="2" id="KW-0804">Transcription</keyword>
<dbReference type="AlphaFoldDB" id="A0A6C0L0J2"/>
<dbReference type="SUPFAM" id="SSF47954">
    <property type="entry name" value="Cyclin-like"/>
    <property type="match status" value="2"/>
</dbReference>
<dbReference type="GO" id="GO:0006367">
    <property type="term" value="P:transcription initiation at RNA polymerase II promoter"/>
    <property type="evidence" value="ECO:0007669"/>
    <property type="project" value="TreeGrafter"/>
</dbReference>
<organism evidence="4">
    <name type="scientific">viral metagenome</name>
    <dbReference type="NCBI Taxonomy" id="1070528"/>
    <lineage>
        <taxon>unclassified sequences</taxon>
        <taxon>metagenomes</taxon>
        <taxon>organismal metagenomes</taxon>
    </lineage>
</organism>
<dbReference type="EMBL" id="MN741005">
    <property type="protein sequence ID" value="QHU22294.1"/>
    <property type="molecule type" value="Genomic_DNA"/>
</dbReference>